<organism evidence="2 3">
    <name type="scientific">Halovivax cerinus</name>
    <dbReference type="NCBI Taxonomy" id="1487865"/>
    <lineage>
        <taxon>Archaea</taxon>
        <taxon>Methanobacteriati</taxon>
        <taxon>Methanobacteriota</taxon>
        <taxon>Stenosarchaea group</taxon>
        <taxon>Halobacteria</taxon>
        <taxon>Halobacteriales</taxon>
        <taxon>Natrialbaceae</taxon>
        <taxon>Halovivax</taxon>
    </lineage>
</organism>
<dbReference type="Gene3D" id="1.10.10.10">
    <property type="entry name" value="Winged helix-like DNA-binding domain superfamily/Winged helix DNA-binding domain"/>
    <property type="match status" value="1"/>
</dbReference>
<dbReference type="SUPFAM" id="SSF46785">
    <property type="entry name" value="Winged helix' DNA-binding domain"/>
    <property type="match status" value="1"/>
</dbReference>
<dbReference type="InterPro" id="IPR036390">
    <property type="entry name" value="WH_DNA-bd_sf"/>
</dbReference>
<comment type="caution">
    <text evidence="2">The sequence shown here is derived from an EMBL/GenBank/DDBJ whole genome shotgun (WGS) entry which is preliminary data.</text>
</comment>
<dbReference type="GeneID" id="73902777"/>
<evidence type="ECO:0000256" key="1">
    <source>
        <dbReference type="SAM" id="MobiDB-lite"/>
    </source>
</evidence>
<protein>
    <submittedName>
        <fullName evidence="2">Sugar-specific transcriptional regulator TrmB</fullName>
    </submittedName>
</protein>
<proteinExistence type="predicted"/>
<keyword evidence="3" id="KW-1185">Reference proteome</keyword>
<dbReference type="AlphaFoldDB" id="A0ABD5NQ31"/>
<evidence type="ECO:0000313" key="2">
    <source>
        <dbReference type="EMBL" id="MFC3958956.1"/>
    </source>
</evidence>
<accession>A0ABD5NQ31</accession>
<name>A0ABD5NQ31_9EURY</name>
<dbReference type="Pfam" id="PF24033">
    <property type="entry name" value="DUF7342"/>
    <property type="match status" value="1"/>
</dbReference>
<dbReference type="Proteomes" id="UP001595846">
    <property type="component" value="Unassembled WGS sequence"/>
</dbReference>
<gene>
    <name evidence="2" type="ORF">ACFOUR_11340</name>
</gene>
<dbReference type="EMBL" id="JBHSAQ010000010">
    <property type="protein sequence ID" value="MFC3958956.1"/>
    <property type="molecule type" value="Genomic_DNA"/>
</dbReference>
<reference evidence="2 3" key="1">
    <citation type="journal article" date="2019" name="Int. J. Syst. Evol. Microbiol.">
        <title>The Global Catalogue of Microorganisms (GCM) 10K type strain sequencing project: providing services to taxonomists for standard genome sequencing and annotation.</title>
        <authorList>
            <consortium name="The Broad Institute Genomics Platform"/>
            <consortium name="The Broad Institute Genome Sequencing Center for Infectious Disease"/>
            <person name="Wu L."/>
            <person name="Ma J."/>
        </authorList>
    </citation>
    <scope>NUCLEOTIDE SEQUENCE [LARGE SCALE GENOMIC DNA]</scope>
    <source>
        <strain evidence="2 3">IBRC-M 10256</strain>
    </source>
</reference>
<dbReference type="RefSeq" id="WP_256533646.1">
    <property type="nucleotide sequence ID" value="NZ_CP101824.1"/>
</dbReference>
<feature type="region of interest" description="Disordered" evidence="1">
    <location>
        <begin position="151"/>
        <end position="177"/>
    </location>
</feature>
<dbReference type="InterPro" id="IPR036388">
    <property type="entry name" value="WH-like_DNA-bd_sf"/>
</dbReference>
<evidence type="ECO:0000313" key="3">
    <source>
        <dbReference type="Proteomes" id="UP001595846"/>
    </source>
</evidence>
<dbReference type="InterPro" id="IPR055766">
    <property type="entry name" value="DUF7342"/>
</dbReference>
<sequence>MADGDPSGGPPAFEDTFGGDDVEQRVYGTILQTRDPTAASEIAERAGCDPKTARKYLTWFTELGIVTRHDGRPATYERNDTYFEWRRIDRLATDHSVDALQQRVQELTARIDAYEDAYDATDPAAVDAVTAAEASDDRTIDEVYSDLGDWETAREERRRHERARQQRSGAGTGRVSG</sequence>